<dbReference type="InterPro" id="IPR050389">
    <property type="entry name" value="LysR-type_TF"/>
</dbReference>
<dbReference type="InterPro" id="IPR037402">
    <property type="entry name" value="YidZ_PBP2"/>
</dbReference>
<dbReference type="EMBL" id="CP003060">
    <property type="protein sequence ID" value="AEP30739.1"/>
    <property type="molecule type" value="Genomic_DNA"/>
</dbReference>
<dbReference type="Pfam" id="PF00126">
    <property type="entry name" value="HTH_1"/>
    <property type="match status" value="1"/>
</dbReference>
<dbReference type="PANTHER" id="PTHR30118:SF6">
    <property type="entry name" value="HTH-TYPE TRANSCRIPTIONAL REGULATOR LEUO"/>
    <property type="match status" value="1"/>
</dbReference>
<accession>G4QM87</accession>
<dbReference type="GO" id="GO:0003677">
    <property type="term" value="F:DNA binding"/>
    <property type="evidence" value="ECO:0007669"/>
    <property type="project" value="UniProtKB-KW"/>
</dbReference>
<evidence type="ECO:0000313" key="7">
    <source>
        <dbReference type="Proteomes" id="UP000009282"/>
    </source>
</evidence>
<dbReference type="InterPro" id="IPR005119">
    <property type="entry name" value="LysR_subst-bd"/>
</dbReference>
<evidence type="ECO:0000256" key="1">
    <source>
        <dbReference type="ARBA" id="ARBA00009437"/>
    </source>
</evidence>
<dbReference type="Pfam" id="PF03466">
    <property type="entry name" value="LysR_substrate"/>
    <property type="match status" value="1"/>
</dbReference>
<name>G4QM87_GLANF</name>
<reference evidence="6 7" key="1">
    <citation type="journal article" date="2011" name="J. Bacteriol.">
        <title>Complete genome sequence of seawater bacterium Glaciecola nitratireducens FR1064T.</title>
        <authorList>
            <person name="Bian F."/>
            <person name="Qin Q.L."/>
            <person name="Xie B.B."/>
            <person name="Shu Y.L."/>
            <person name="Zhang X.Y."/>
            <person name="Yu Y."/>
            <person name="Chen B."/>
            <person name="Chen X.L."/>
            <person name="Zhou B.C."/>
            <person name="Zhang Y.Z."/>
        </authorList>
    </citation>
    <scope>NUCLEOTIDE SEQUENCE [LARGE SCALE GENOMIC DNA]</scope>
    <source>
        <strain evidence="7">JCM 12485 / KCTC 12276 / FR1064</strain>
    </source>
</reference>
<organism evidence="6 7">
    <name type="scientific">Glaciecola nitratireducens (strain JCM 12485 / KCTC 12276 / FR1064)</name>
    <dbReference type="NCBI Taxonomy" id="1085623"/>
    <lineage>
        <taxon>Bacteria</taxon>
        <taxon>Pseudomonadati</taxon>
        <taxon>Pseudomonadota</taxon>
        <taxon>Gammaproteobacteria</taxon>
        <taxon>Alteromonadales</taxon>
        <taxon>Alteromonadaceae</taxon>
        <taxon>Brumicola</taxon>
    </lineage>
</organism>
<keyword evidence="7" id="KW-1185">Reference proteome</keyword>
<evidence type="ECO:0000256" key="2">
    <source>
        <dbReference type="ARBA" id="ARBA00023015"/>
    </source>
</evidence>
<evidence type="ECO:0000259" key="5">
    <source>
        <dbReference type="PROSITE" id="PS50931"/>
    </source>
</evidence>
<dbReference type="PANTHER" id="PTHR30118">
    <property type="entry name" value="HTH-TYPE TRANSCRIPTIONAL REGULATOR LEUO-RELATED"/>
    <property type="match status" value="1"/>
</dbReference>
<dbReference type="PROSITE" id="PS50931">
    <property type="entry name" value="HTH_LYSR"/>
    <property type="match status" value="1"/>
</dbReference>
<dbReference type="InterPro" id="IPR036388">
    <property type="entry name" value="WH-like_DNA-bd_sf"/>
</dbReference>
<evidence type="ECO:0000313" key="6">
    <source>
        <dbReference type="EMBL" id="AEP30739.1"/>
    </source>
</evidence>
<dbReference type="HOGENOM" id="CLU_039613_39_0_6"/>
<evidence type="ECO:0000256" key="3">
    <source>
        <dbReference type="ARBA" id="ARBA00023125"/>
    </source>
</evidence>
<dbReference type="SUPFAM" id="SSF53850">
    <property type="entry name" value="Periplasmic binding protein-like II"/>
    <property type="match status" value="1"/>
</dbReference>
<dbReference type="SUPFAM" id="SSF46785">
    <property type="entry name" value="Winged helix' DNA-binding domain"/>
    <property type="match status" value="1"/>
</dbReference>
<dbReference type="GO" id="GO:0003700">
    <property type="term" value="F:DNA-binding transcription factor activity"/>
    <property type="evidence" value="ECO:0007669"/>
    <property type="project" value="InterPro"/>
</dbReference>
<evidence type="ECO:0000256" key="4">
    <source>
        <dbReference type="ARBA" id="ARBA00023163"/>
    </source>
</evidence>
<dbReference type="Proteomes" id="UP000009282">
    <property type="component" value="Chromosome"/>
</dbReference>
<dbReference type="Gene3D" id="3.40.190.10">
    <property type="entry name" value="Periplasmic binding protein-like II"/>
    <property type="match status" value="2"/>
</dbReference>
<dbReference type="AlphaFoldDB" id="G4QM87"/>
<keyword evidence="2" id="KW-0805">Transcription regulation</keyword>
<keyword evidence="3" id="KW-0238">DNA-binding</keyword>
<keyword evidence="4" id="KW-0804">Transcription</keyword>
<dbReference type="KEGG" id="gni:GNIT_2642"/>
<protein>
    <submittedName>
        <fullName evidence="6">Transcriptional regulator</fullName>
    </submittedName>
</protein>
<comment type="similarity">
    <text evidence="1">Belongs to the LysR transcriptional regulatory family.</text>
</comment>
<sequence>MRPHELNLLIIFDAIMTEGSISRAAERLAMTQPAVSNAVSRMRSAWKDDLFVKSGRNIKPTIKASNMWEQIKKPIDDLSSVIKPSLFDPLISTRTFRIAASDIVVTMMILELRKYIEEHAPNISLHMIPYTIVNATEVLDDASVDLVIGGGTNLQQVNIRNELLFNPHYICAMRPGHPLAKSKLKLEEFAKAQHLLVSLSGNVTGITDEVLAQQGLSRKVAMSVNQFSMVTPLLANSDLICVVPLGAVASGIISGEITGTLPPIDLSPPGASMLWHSRQDKDEGLIWLRDQVRRIIKEAEVRNINESMPKLCGSSKELCAKLNTVVISQAP</sequence>
<dbReference type="CDD" id="cd08417">
    <property type="entry name" value="PBP2_Nitroaromatics_like"/>
    <property type="match status" value="1"/>
</dbReference>
<dbReference type="RefSeq" id="WP_014109612.1">
    <property type="nucleotide sequence ID" value="NC_016041.1"/>
</dbReference>
<dbReference type="InterPro" id="IPR000847">
    <property type="entry name" value="LysR_HTH_N"/>
</dbReference>
<dbReference type="InterPro" id="IPR036390">
    <property type="entry name" value="WH_DNA-bd_sf"/>
</dbReference>
<feature type="domain" description="HTH lysR-type" evidence="5">
    <location>
        <begin position="4"/>
        <end position="61"/>
    </location>
</feature>
<dbReference type="OrthoDB" id="6621790at2"/>
<dbReference type="STRING" id="1085623.GNIT_2642"/>
<gene>
    <name evidence="6" type="ordered locus">GNIT_2642</name>
</gene>
<dbReference type="eggNOG" id="COG0583">
    <property type="taxonomic scope" value="Bacteria"/>
</dbReference>
<proteinExistence type="inferred from homology"/>
<dbReference type="Gene3D" id="1.10.10.10">
    <property type="entry name" value="Winged helix-like DNA-binding domain superfamily/Winged helix DNA-binding domain"/>
    <property type="match status" value="1"/>
</dbReference>